<evidence type="ECO:0000313" key="9">
    <source>
        <dbReference type="EMBL" id="PHJ16923.1"/>
    </source>
</evidence>
<dbReference type="OrthoDB" id="5978656at2759"/>
<evidence type="ECO:0000256" key="8">
    <source>
        <dbReference type="SAM" id="MobiDB-lite"/>
    </source>
</evidence>
<dbReference type="PANTHER" id="PTHR12154">
    <property type="entry name" value="GLYCOSYL TRANSFERASE-RELATED"/>
    <property type="match status" value="1"/>
</dbReference>
<evidence type="ECO:0000256" key="5">
    <source>
        <dbReference type="ARBA" id="ARBA00022824"/>
    </source>
</evidence>
<comment type="similarity">
    <text evidence="2">Belongs to the ALG14 family.</text>
</comment>
<dbReference type="PANTHER" id="PTHR12154:SF4">
    <property type="entry name" value="UDP-N-ACETYLGLUCOSAMINE TRANSFERASE SUBUNIT ALG14 HOMOLOG"/>
    <property type="match status" value="1"/>
</dbReference>
<feature type="non-terminal residue" evidence="9">
    <location>
        <position position="120"/>
    </location>
</feature>
<proteinExistence type="inferred from homology"/>
<evidence type="ECO:0000256" key="2">
    <source>
        <dbReference type="ARBA" id="ARBA00009731"/>
    </source>
</evidence>
<evidence type="ECO:0000313" key="10">
    <source>
        <dbReference type="Proteomes" id="UP000221165"/>
    </source>
</evidence>
<keyword evidence="9" id="KW-0808">Transferase</keyword>
<organism evidence="9 10">
    <name type="scientific">Cystoisospora suis</name>
    <dbReference type="NCBI Taxonomy" id="483139"/>
    <lineage>
        <taxon>Eukaryota</taxon>
        <taxon>Sar</taxon>
        <taxon>Alveolata</taxon>
        <taxon>Apicomplexa</taxon>
        <taxon>Conoidasida</taxon>
        <taxon>Coccidia</taxon>
        <taxon>Eucoccidiorida</taxon>
        <taxon>Eimeriorina</taxon>
        <taxon>Sarcocystidae</taxon>
        <taxon>Cystoisospora</taxon>
    </lineage>
</organism>
<keyword evidence="7" id="KW-0472">Membrane</keyword>
<dbReference type="AlphaFoldDB" id="A0A2C6KKL4"/>
<dbReference type="Proteomes" id="UP000221165">
    <property type="component" value="Unassembled WGS sequence"/>
</dbReference>
<dbReference type="Pfam" id="PF08660">
    <property type="entry name" value="Alg14"/>
    <property type="match status" value="1"/>
</dbReference>
<dbReference type="EMBL" id="MIGC01005467">
    <property type="protein sequence ID" value="PHJ16923.1"/>
    <property type="molecule type" value="Genomic_DNA"/>
</dbReference>
<keyword evidence="5" id="KW-0256">Endoplasmic reticulum</keyword>
<dbReference type="InterPro" id="IPR013969">
    <property type="entry name" value="Oligosacch_biosynth_Alg14"/>
</dbReference>
<keyword evidence="4" id="KW-0812">Transmembrane</keyword>
<evidence type="ECO:0000256" key="6">
    <source>
        <dbReference type="ARBA" id="ARBA00022989"/>
    </source>
</evidence>
<evidence type="ECO:0000256" key="4">
    <source>
        <dbReference type="ARBA" id="ARBA00022692"/>
    </source>
</evidence>
<gene>
    <name evidence="9" type="ORF">CSUI_009261</name>
</gene>
<comment type="subcellular location">
    <subcellularLocation>
        <location evidence="1">Endoplasmic reticulum membrane</location>
        <topology evidence="1">Single-pass membrane protein</topology>
    </subcellularLocation>
</comment>
<dbReference type="RefSeq" id="XP_067918648.1">
    <property type="nucleotide sequence ID" value="XM_068069377.1"/>
</dbReference>
<dbReference type="GO" id="GO:0004577">
    <property type="term" value="F:N-acetylglucosaminyldiphosphodolichol N-acetylglucosaminyltransferase activity"/>
    <property type="evidence" value="ECO:0007669"/>
    <property type="project" value="TreeGrafter"/>
</dbReference>
<reference evidence="9 10" key="1">
    <citation type="journal article" date="2017" name="Int. J. Parasitol.">
        <title>The genome of the protozoan parasite Cystoisospora suis and a reverse vaccinology approach to identify vaccine candidates.</title>
        <authorList>
            <person name="Palmieri N."/>
            <person name="Shrestha A."/>
            <person name="Ruttkowski B."/>
            <person name="Beck T."/>
            <person name="Vogl C."/>
            <person name="Tomley F."/>
            <person name="Blake D.P."/>
            <person name="Joachim A."/>
        </authorList>
    </citation>
    <scope>NUCLEOTIDE SEQUENCE [LARGE SCALE GENOMIC DNA]</scope>
    <source>
        <strain evidence="9 10">Wien I</strain>
    </source>
</reference>
<feature type="region of interest" description="Disordered" evidence="8">
    <location>
        <begin position="77"/>
        <end position="120"/>
    </location>
</feature>
<dbReference type="GO" id="GO:0006488">
    <property type="term" value="P:dolichol-linked oligosaccharide biosynthetic process"/>
    <property type="evidence" value="ECO:0007669"/>
    <property type="project" value="InterPro"/>
</dbReference>
<evidence type="ECO:0000256" key="3">
    <source>
        <dbReference type="ARBA" id="ARBA00017467"/>
    </source>
</evidence>
<keyword evidence="10" id="KW-1185">Reference proteome</keyword>
<sequence>MKKDSPTLHVEEKKKVRTLVVLGSGGHTAEMLHLIAKFNQQVFQFSFLLASSDRTSFLQLSSSSSFSSSLRNNTKTFKEVTLEEDKKRKKDNEGGRGGEEEEEGEERDCLNVFSIPRSRE</sequence>
<accession>A0A2C6KKL4</accession>
<dbReference type="GO" id="GO:0043541">
    <property type="term" value="C:UDP-N-acetylglucosamine transferase complex"/>
    <property type="evidence" value="ECO:0007669"/>
    <property type="project" value="TreeGrafter"/>
</dbReference>
<keyword evidence="6" id="KW-1133">Transmembrane helix</keyword>
<protein>
    <recommendedName>
        <fullName evidence="3">UDP-N-acetylglucosamine transferase subunit ALG14</fullName>
    </recommendedName>
</protein>
<evidence type="ECO:0000256" key="1">
    <source>
        <dbReference type="ARBA" id="ARBA00004389"/>
    </source>
</evidence>
<name>A0A2C6KKL4_9APIC</name>
<comment type="caution">
    <text evidence="9">The sequence shown here is derived from an EMBL/GenBank/DDBJ whole genome shotgun (WGS) entry which is preliminary data.</text>
</comment>
<evidence type="ECO:0000256" key="7">
    <source>
        <dbReference type="ARBA" id="ARBA00023136"/>
    </source>
</evidence>
<feature type="compositionally biased region" description="Basic and acidic residues" evidence="8">
    <location>
        <begin position="77"/>
        <end position="98"/>
    </location>
</feature>
<dbReference type="VEuPathDB" id="ToxoDB:CSUI_009261"/>
<dbReference type="GeneID" id="94432588"/>